<protein>
    <submittedName>
        <fullName evidence="1">Uncharacterized protein</fullName>
    </submittedName>
</protein>
<dbReference type="EMBL" id="GBRH01236801">
    <property type="protein sequence ID" value="JAD61094.1"/>
    <property type="molecule type" value="Transcribed_RNA"/>
</dbReference>
<dbReference type="AlphaFoldDB" id="A0A0A9BAZ8"/>
<reference evidence="1" key="2">
    <citation type="journal article" date="2015" name="Data Brief">
        <title>Shoot transcriptome of the giant reed, Arundo donax.</title>
        <authorList>
            <person name="Barrero R.A."/>
            <person name="Guerrero F.D."/>
            <person name="Moolhuijzen P."/>
            <person name="Goolsby J.A."/>
            <person name="Tidwell J."/>
            <person name="Bellgard S.E."/>
            <person name="Bellgard M.I."/>
        </authorList>
    </citation>
    <scope>NUCLEOTIDE SEQUENCE</scope>
    <source>
        <tissue evidence="1">Shoot tissue taken approximately 20 cm above the soil surface</tissue>
    </source>
</reference>
<organism evidence="1">
    <name type="scientific">Arundo donax</name>
    <name type="common">Giant reed</name>
    <name type="synonym">Donax arundinaceus</name>
    <dbReference type="NCBI Taxonomy" id="35708"/>
    <lineage>
        <taxon>Eukaryota</taxon>
        <taxon>Viridiplantae</taxon>
        <taxon>Streptophyta</taxon>
        <taxon>Embryophyta</taxon>
        <taxon>Tracheophyta</taxon>
        <taxon>Spermatophyta</taxon>
        <taxon>Magnoliopsida</taxon>
        <taxon>Liliopsida</taxon>
        <taxon>Poales</taxon>
        <taxon>Poaceae</taxon>
        <taxon>PACMAD clade</taxon>
        <taxon>Arundinoideae</taxon>
        <taxon>Arundineae</taxon>
        <taxon>Arundo</taxon>
    </lineage>
</organism>
<name>A0A0A9BAZ8_ARUDO</name>
<reference evidence="1" key="1">
    <citation type="submission" date="2014-09" db="EMBL/GenBank/DDBJ databases">
        <authorList>
            <person name="Magalhaes I.L.F."/>
            <person name="Oliveira U."/>
            <person name="Santos F.R."/>
            <person name="Vidigal T.H.D.A."/>
            <person name="Brescovit A.D."/>
            <person name="Santos A.J."/>
        </authorList>
    </citation>
    <scope>NUCLEOTIDE SEQUENCE</scope>
    <source>
        <tissue evidence="1">Shoot tissue taken approximately 20 cm above the soil surface</tissue>
    </source>
</reference>
<proteinExistence type="predicted"/>
<sequence length="84" mass="9961">MLDHEQFMSISFFLSNQAIHMRGQAELTTMTLQWKFQIQGYLLSPQDHSFSMDLRRRHLAMLFEVKHLVLAFCLNPASLRCFQQ</sequence>
<evidence type="ECO:0000313" key="1">
    <source>
        <dbReference type="EMBL" id="JAD61094.1"/>
    </source>
</evidence>
<accession>A0A0A9BAZ8</accession>